<dbReference type="RefSeq" id="WP_253239659.1">
    <property type="nucleotide sequence ID" value="NZ_JAMYJR010000026.1"/>
</dbReference>
<dbReference type="PROSITE" id="PS51257">
    <property type="entry name" value="PROKAR_LIPOPROTEIN"/>
    <property type="match status" value="1"/>
</dbReference>
<evidence type="ECO:0000313" key="3">
    <source>
        <dbReference type="Proteomes" id="UP001523369"/>
    </source>
</evidence>
<feature type="chain" id="PRO_5045091577" description="DUF1573 domain-containing protein" evidence="1">
    <location>
        <begin position="22"/>
        <end position="79"/>
    </location>
</feature>
<reference evidence="2 3" key="1">
    <citation type="submission" date="2022-06" db="EMBL/GenBank/DDBJ databases">
        <title>New Species of the Genus Actinoplanes, ActinopZanes ferrugineus.</title>
        <authorList>
            <person name="Ding P."/>
        </authorList>
    </citation>
    <scope>NUCLEOTIDE SEQUENCE [LARGE SCALE GENOMIC DNA]</scope>
    <source>
        <strain evidence="2 3">TRM88003</strain>
    </source>
</reference>
<organism evidence="2 3">
    <name type="scientific">Paractinoplanes aksuensis</name>
    <dbReference type="NCBI Taxonomy" id="2939490"/>
    <lineage>
        <taxon>Bacteria</taxon>
        <taxon>Bacillati</taxon>
        <taxon>Actinomycetota</taxon>
        <taxon>Actinomycetes</taxon>
        <taxon>Micromonosporales</taxon>
        <taxon>Micromonosporaceae</taxon>
        <taxon>Paractinoplanes</taxon>
    </lineage>
</organism>
<evidence type="ECO:0008006" key="4">
    <source>
        <dbReference type="Google" id="ProtNLM"/>
    </source>
</evidence>
<sequence length="79" mass="8070">MIKPRLLLVLAAAALAGACSSSPKTEQPALSLAVTSHTCDVTIPGAEAQGHFCTITITVRNTTTAAVHLQESGNTIQLG</sequence>
<dbReference type="EMBL" id="JAMYJR010000026">
    <property type="protein sequence ID" value="MCO8273588.1"/>
    <property type="molecule type" value="Genomic_DNA"/>
</dbReference>
<feature type="signal peptide" evidence="1">
    <location>
        <begin position="1"/>
        <end position="21"/>
    </location>
</feature>
<gene>
    <name evidence="2" type="ORF">M1L60_23625</name>
</gene>
<accession>A0ABT1DRX8</accession>
<proteinExistence type="predicted"/>
<evidence type="ECO:0000256" key="1">
    <source>
        <dbReference type="SAM" id="SignalP"/>
    </source>
</evidence>
<protein>
    <recommendedName>
        <fullName evidence="4">DUF1573 domain-containing protein</fullName>
    </recommendedName>
</protein>
<dbReference type="Proteomes" id="UP001523369">
    <property type="component" value="Unassembled WGS sequence"/>
</dbReference>
<comment type="caution">
    <text evidence="2">The sequence shown here is derived from an EMBL/GenBank/DDBJ whole genome shotgun (WGS) entry which is preliminary data.</text>
</comment>
<keyword evidence="1" id="KW-0732">Signal</keyword>
<keyword evidence="3" id="KW-1185">Reference proteome</keyword>
<name>A0ABT1DRX8_9ACTN</name>
<evidence type="ECO:0000313" key="2">
    <source>
        <dbReference type="EMBL" id="MCO8273588.1"/>
    </source>
</evidence>